<reference evidence="14 15" key="1">
    <citation type="submission" date="2020-04" db="EMBL/GenBank/DDBJ databases">
        <title>Draft genome of Leeia sp. IMCC25680.</title>
        <authorList>
            <person name="Song J."/>
            <person name="Cho J.-C."/>
        </authorList>
    </citation>
    <scope>NUCLEOTIDE SEQUENCE [LARGE SCALE GENOMIC DNA]</scope>
    <source>
        <strain evidence="14 15">IMCC25680</strain>
    </source>
</reference>
<evidence type="ECO:0000256" key="7">
    <source>
        <dbReference type="ARBA" id="ARBA00023136"/>
    </source>
</evidence>
<dbReference type="GO" id="GO:0015344">
    <property type="term" value="F:siderophore uptake transmembrane transporter activity"/>
    <property type="evidence" value="ECO:0007669"/>
    <property type="project" value="TreeGrafter"/>
</dbReference>
<dbReference type="RefSeq" id="WP_168878387.1">
    <property type="nucleotide sequence ID" value="NZ_JABAIM010000004.1"/>
</dbReference>
<evidence type="ECO:0000256" key="6">
    <source>
        <dbReference type="ARBA" id="ARBA00023077"/>
    </source>
</evidence>
<dbReference type="InterPro" id="IPR036942">
    <property type="entry name" value="Beta-barrel_TonB_sf"/>
</dbReference>
<comment type="subcellular location">
    <subcellularLocation>
        <location evidence="1 10">Cell outer membrane</location>
        <topology evidence="1 10">Multi-pass membrane protein</topology>
    </subcellularLocation>
</comment>
<dbReference type="PROSITE" id="PS52016">
    <property type="entry name" value="TONB_DEPENDENT_REC_3"/>
    <property type="match status" value="1"/>
</dbReference>
<dbReference type="AlphaFoldDB" id="A0A847S9M7"/>
<name>A0A847S9M7_9NEIS</name>
<evidence type="ECO:0000313" key="15">
    <source>
        <dbReference type="Proteomes" id="UP000587991"/>
    </source>
</evidence>
<evidence type="ECO:0000256" key="4">
    <source>
        <dbReference type="ARBA" id="ARBA00022452"/>
    </source>
</evidence>
<dbReference type="Pfam" id="PF07715">
    <property type="entry name" value="Plug"/>
    <property type="match status" value="1"/>
</dbReference>
<evidence type="ECO:0000256" key="1">
    <source>
        <dbReference type="ARBA" id="ARBA00004571"/>
    </source>
</evidence>
<evidence type="ECO:0000256" key="8">
    <source>
        <dbReference type="ARBA" id="ARBA00023170"/>
    </source>
</evidence>
<dbReference type="Gene3D" id="2.170.130.10">
    <property type="entry name" value="TonB-dependent receptor, plug domain"/>
    <property type="match status" value="1"/>
</dbReference>
<keyword evidence="7 10" id="KW-0472">Membrane</keyword>
<dbReference type="PANTHER" id="PTHR30069:SF41">
    <property type="entry name" value="HEME_HEMOPEXIN UTILIZATION PROTEIN C"/>
    <property type="match status" value="1"/>
</dbReference>
<dbReference type="InterPro" id="IPR037066">
    <property type="entry name" value="Plug_dom_sf"/>
</dbReference>
<dbReference type="SUPFAM" id="SSF56935">
    <property type="entry name" value="Porins"/>
    <property type="match status" value="1"/>
</dbReference>
<proteinExistence type="inferred from homology"/>
<keyword evidence="3 10" id="KW-0813">Transport</keyword>
<keyword evidence="8 14" id="KW-0675">Receptor</keyword>
<dbReference type="Pfam" id="PF00593">
    <property type="entry name" value="TonB_dep_Rec_b-barrel"/>
    <property type="match status" value="1"/>
</dbReference>
<keyword evidence="15" id="KW-1185">Reference proteome</keyword>
<dbReference type="CDD" id="cd01347">
    <property type="entry name" value="ligand_gated_channel"/>
    <property type="match status" value="1"/>
</dbReference>
<evidence type="ECO:0000259" key="12">
    <source>
        <dbReference type="Pfam" id="PF00593"/>
    </source>
</evidence>
<evidence type="ECO:0000256" key="9">
    <source>
        <dbReference type="ARBA" id="ARBA00023237"/>
    </source>
</evidence>
<comment type="caution">
    <text evidence="14">The sequence shown here is derived from an EMBL/GenBank/DDBJ whole genome shotgun (WGS) entry which is preliminary data.</text>
</comment>
<dbReference type="InterPro" id="IPR012910">
    <property type="entry name" value="Plug_dom"/>
</dbReference>
<dbReference type="GO" id="GO:0044718">
    <property type="term" value="P:siderophore transmembrane transport"/>
    <property type="evidence" value="ECO:0007669"/>
    <property type="project" value="TreeGrafter"/>
</dbReference>
<evidence type="ECO:0000313" key="14">
    <source>
        <dbReference type="EMBL" id="NLR76724.1"/>
    </source>
</evidence>
<dbReference type="InterPro" id="IPR039426">
    <property type="entry name" value="TonB-dep_rcpt-like"/>
</dbReference>
<feature type="domain" description="TonB-dependent receptor plug" evidence="13">
    <location>
        <begin position="37"/>
        <end position="131"/>
    </location>
</feature>
<keyword evidence="6 11" id="KW-0798">TonB box</keyword>
<sequence length="646" mass="71718">MVAVVGLALAGWAQAEQASLPTIQVVGEIDNATLRANPETLARKQAKDIRDIFNDAPGITVGGGGLSAAQKVYIRGLEDTLLNVTIDGATQSGNLYHHQSRLMIDPALVEKVEVEKGTASATAGPGALAGAVRVQTRNARDLLQPGERVGARLSQGWQSNEGWRSSALVYGRFTDTVDAMLSYSRQQNHDYEDGNGQRQINSASQRDSWLAKVNWQPSARQQLTLSHNHERDKGVRNQRPNMVAWAANQPLPQTLERDTTTLSYRQKEEGGLPGIQASLYHTKARSTRQTVTRLAGEEVASHGADVKLESTLGRHRLQYGINWREDHAQALSPVNRYNASVTNGADNRAEEDSRVAGLFVEDKITLGEQWQLALGLRHDRYAYKDNHNQTYRSSGWSPSGALTFAPNDDWLITASSARSLRGVGLKEGFDLDTLIGGEIVRNLPNLKAERAQKHELEVQYQADGWKVGGSVFRQRIDNYVAGLDDGRGNSGAVRIRGFELGLQYSQARWNAGVSLSRSKPEWDGRALADYDFGLGSTYGKTLLANASYRFPTERVELGWNGKWVTALRYTPYNGKEQVKPGYNVHDVYVRWQPVEKEKLFLTLTVQNLFNKAYYDHATYGYHAGMKRLIGLPEPGRSIRLDASWQF</sequence>
<dbReference type="GO" id="GO:0009279">
    <property type="term" value="C:cell outer membrane"/>
    <property type="evidence" value="ECO:0007669"/>
    <property type="project" value="UniProtKB-SubCell"/>
</dbReference>
<comment type="similarity">
    <text evidence="2 10 11">Belongs to the TonB-dependent receptor family.</text>
</comment>
<evidence type="ECO:0000256" key="11">
    <source>
        <dbReference type="RuleBase" id="RU003357"/>
    </source>
</evidence>
<gene>
    <name evidence="14" type="ORF">HF682_16270</name>
</gene>
<evidence type="ECO:0000256" key="3">
    <source>
        <dbReference type="ARBA" id="ARBA00022448"/>
    </source>
</evidence>
<evidence type="ECO:0000256" key="5">
    <source>
        <dbReference type="ARBA" id="ARBA00022692"/>
    </source>
</evidence>
<accession>A0A847S9M7</accession>
<evidence type="ECO:0000256" key="10">
    <source>
        <dbReference type="PROSITE-ProRule" id="PRU01360"/>
    </source>
</evidence>
<dbReference type="InterPro" id="IPR000531">
    <property type="entry name" value="Beta-barrel_TonB"/>
</dbReference>
<keyword evidence="4 10" id="KW-1134">Transmembrane beta strand</keyword>
<evidence type="ECO:0000259" key="13">
    <source>
        <dbReference type="Pfam" id="PF07715"/>
    </source>
</evidence>
<organism evidence="14 15">
    <name type="scientific">Leeia aquatica</name>
    <dbReference type="NCBI Taxonomy" id="2725557"/>
    <lineage>
        <taxon>Bacteria</taxon>
        <taxon>Pseudomonadati</taxon>
        <taxon>Pseudomonadota</taxon>
        <taxon>Betaproteobacteria</taxon>
        <taxon>Neisseriales</taxon>
        <taxon>Leeiaceae</taxon>
        <taxon>Leeia</taxon>
    </lineage>
</organism>
<dbReference type="PANTHER" id="PTHR30069">
    <property type="entry name" value="TONB-DEPENDENT OUTER MEMBRANE RECEPTOR"/>
    <property type="match status" value="1"/>
</dbReference>
<protein>
    <submittedName>
        <fullName evidence="14">TonB-dependent receptor</fullName>
    </submittedName>
</protein>
<feature type="domain" description="TonB-dependent receptor-like beta-barrel" evidence="12">
    <location>
        <begin position="158"/>
        <end position="608"/>
    </location>
</feature>
<dbReference type="Gene3D" id="2.40.170.20">
    <property type="entry name" value="TonB-dependent receptor, beta-barrel domain"/>
    <property type="match status" value="1"/>
</dbReference>
<evidence type="ECO:0000256" key="2">
    <source>
        <dbReference type="ARBA" id="ARBA00009810"/>
    </source>
</evidence>
<dbReference type="EMBL" id="JABAIM010000004">
    <property type="protein sequence ID" value="NLR76724.1"/>
    <property type="molecule type" value="Genomic_DNA"/>
</dbReference>
<keyword evidence="9 10" id="KW-0998">Cell outer membrane</keyword>
<keyword evidence="5 10" id="KW-0812">Transmembrane</keyword>
<dbReference type="Proteomes" id="UP000587991">
    <property type="component" value="Unassembled WGS sequence"/>
</dbReference>